<feature type="domain" description="PIH1 N-terminal" evidence="4">
    <location>
        <begin position="34"/>
        <end position="130"/>
    </location>
</feature>
<evidence type="ECO:0000313" key="6">
    <source>
        <dbReference type="EMBL" id="KAF3846998.1"/>
    </source>
</evidence>
<comment type="similarity">
    <text evidence="1">Belongs to the PIH1 family.</text>
</comment>
<evidence type="ECO:0000256" key="3">
    <source>
        <dbReference type="ARBA" id="ARBA00046233"/>
    </source>
</evidence>
<organism evidence="6 7">
    <name type="scientific">Dissostichus mawsoni</name>
    <name type="common">Antarctic cod</name>
    <dbReference type="NCBI Taxonomy" id="36200"/>
    <lineage>
        <taxon>Eukaryota</taxon>
        <taxon>Metazoa</taxon>
        <taxon>Chordata</taxon>
        <taxon>Craniata</taxon>
        <taxon>Vertebrata</taxon>
        <taxon>Euteleostomi</taxon>
        <taxon>Actinopterygii</taxon>
        <taxon>Neopterygii</taxon>
        <taxon>Teleostei</taxon>
        <taxon>Neoteleostei</taxon>
        <taxon>Acanthomorphata</taxon>
        <taxon>Eupercaria</taxon>
        <taxon>Perciformes</taxon>
        <taxon>Notothenioidei</taxon>
        <taxon>Nototheniidae</taxon>
        <taxon>Dissostichus</taxon>
    </lineage>
</organism>
<keyword evidence="7" id="KW-1185">Reference proteome</keyword>
<accession>A0A7J5YFC4</accession>
<name>A0A7J5YFC4_DISMA</name>
<proteinExistence type="inferred from homology"/>
<dbReference type="InterPro" id="IPR050734">
    <property type="entry name" value="PIH1/Kintoun_subfamily"/>
</dbReference>
<evidence type="ECO:0000259" key="5">
    <source>
        <dbReference type="Pfam" id="PF18201"/>
    </source>
</evidence>
<dbReference type="InterPro" id="IPR012981">
    <property type="entry name" value="PIH1_N"/>
</dbReference>
<dbReference type="Pfam" id="PF08190">
    <property type="entry name" value="PIH1"/>
    <property type="match status" value="1"/>
</dbReference>
<dbReference type="EMBL" id="JAAKFY010000014">
    <property type="protein sequence ID" value="KAF3846998.1"/>
    <property type="molecule type" value="Genomic_DNA"/>
</dbReference>
<dbReference type="GO" id="GO:0005737">
    <property type="term" value="C:cytoplasm"/>
    <property type="evidence" value="ECO:0007669"/>
    <property type="project" value="TreeGrafter"/>
</dbReference>
<reference evidence="6 7" key="1">
    <citation type="submission" date="2020-03" db="EMBL/GenBank/DDBJ databases">
        <title>Dissostichus mawsoni Genome sequencing and assembly.</title>
        <authorList>
            <person name="Park H."/>
        </authorList>
    </citation>
    <scope>NUCLEOTIDE SEQUENCE [LARGE SCALE GENOMIC DNA]</scope>
    <source>
        <strain evidence="6">DM0001</strain>
        <tissue evidence="6">Muscle</tissue>
    </source>
</reference>
<dbReference type="Pfam" id="PF18201">
    <property type="entry name" value="PIH1_CS"/>
    <property type="match status" value="1"/>
</dbReference>
<evidence type="ECO:0000256" key="2">
    <source>
        <dbReference type="ARBA" id="ARBA00040540"/>
    </source>
</evidence>
<feature type="domain" description="PIH1D1/2/3 CS-like" evidence="5">
    <location>
        <begin position="140"/>
        <end position="196"/>
    </location>
</feature>
<dbReference type="Proteomes" id="UP000518266">
    <property type="component" value="Unassembled WGS sequence"/>
</dbReference>
<dbReference type="PANTHER" id="PTHR22997">
    <property type="entry name" value="PIH1 DOMAIN-CONTAINING PROTEIN 1"/>
    <property type="match status" value="1"/>
</dbReference>
<dbReference type="GO" id="GO:0006364">
    <property type="term" value="P:rRNA processing"/>
    <property type="evidence" value="ECO:0007669"/>
    <property type="project" value="TreeGrafter"/>
</dbReference>
<dbReference type="OrthoDB" id="5135119at2759"/>
<dbReference type="PANTHER" id="PTHR22997:SF0">
    <property type="entry name" value="PIH1 DOMAIN-CONTAINING PROTEIN 1"/>
    <property type="match status" value="1"/>
</dbReference>
<dbReference type="AlphaFoldDB" id="A0A7J5YFC4"/>
<sequence>MNTDSSLLGSELELQQQEEIYQQLLMQTVGKMPTENPESKVIRPQPGLCVKTVTEPDKQKIFVNVCQSPVVPLPPEISRDELVDLLQSEDPSGFRVPMSLGEPHTETDNNSQACTAYDVVINQEFFQKCQVQLHCCSYKRSSRSLVLDLGEDRLLLTARPSLYLLDIFHPFSIEQESSVAQFNSNTQILTVTMPVVSS</sequence>
<evidence type="ECO:0000313" key="7">
    <source>
        <dbReference type="Proteomes" id="UP000518266"/>
    </source>
</evidence>
<dbReference type="GO" id="GO:0000492">
    <property type="term" value="P:box C/D snoRNP assembly"/>
    <property type="evidence" value="ECO:0007669"/>
    <property type="project" value="TreeGrafter"/>
</dbReference>
<comment type="function">
    <text evidence="3">Involved in the assembly of C/D box small nucleolar ribonucleoprotein (snoRNP) particles. Recruits the SWI/SNF complex to the core promoter of rRNA genes and enhances pre-rRNA transcription. Mediates interaction of TELO2 with the R2TP complex which is necessary for the stability of MTOR and SMG1. Positively regulates the assembly and activity of the mTORC1 complex.</text>
</comment>
<dbReference type="GO" id="GO:0097255">
    <property type="term" value="C:R2TP complex"/>
    <property type="evidence" value="ECO:0007669"/>
    <property type="project" value="TreeGrafter"/>
</dbReference>
<dbReference type="GO" id="GO:1990904">
    <property type="term" value="C:ribonucleoprotein complex"/>
    <property type="evidence" value="ECO:0007669"/>
    <property type="project" value="TreeGrafter"/>
</dbReference>
<protein>
    <recommendedName>
        <fullName evidence="2">PIH1 domain-containing protein 1</fullName>
    </recommendedName>
</protein>
<evidence type="ECO:0000256" key="1">
    <source>
        <dbReference type="ARBA" id="ARBA00008511"/>
    </source>
</evidence>
<dbReference type="InterPro" id="IPR041442">
    <property type="entry name" value="PIH1D1/2/3_CS-like"/>
</dbReference>
<comment type="caution">
    <text evidence="6">The sequence shown here is derived from an EMBL/GenBank/DDBJ whole genome shotgun (WGS) entry which is preliminary data.</text>
</comment>
<evidence type="ECO:0000259" key="4">
    <source>
        <dbReference type="Pfam" id="PF08190"/>
    </source>
</evidence>
<gene>
    <name evidence="6" type="ORF">F7725_004076</name>
</gene>